<dbReference type="Proteomes" id="UP001596356">
    <property type="component" value="Unassembled WGS sequence"/>
</dbReference>
<organism evidence="1 2">
    <name type="scientific">Branchiibius cervicis</name>
    <dbReference type="NCBI Taxonomy" id="908252"/>
    <lineage>
        <taxon>Bacteria</taxon>
        <taxon>Bacillati</taxon>
        <taxon>Actinomycetota</taxon>
        <taxon>Actinomycetes</taxon>
        <taxon>Micrococcales</taxon>
        <taxon>Dermacoccaceae</taxon>
        <taxon>Branchiibius</taxon>
    </lineage>
</organism>
<sequence length="69" mass="7650">MLASRTAVRHPAEHAGQLRDAFFTVDHGDIGLGDRAVRLFVHDQVSVGVRRDLRQVGDDDDLGRASQIR</sequence>
<comment type="caution">
    <text evidence="1">The sequence shown here is derived from an EMBL/GenBank/DDBJ whole genome shotgun (WGS) entry which is preliminary data.</text>
</comment>
<gene>
    <name evidence="1" type="ORF">ACFQBT_09410</name>
</gene>
<dbReference type="EMBL" id="JBHSWJ010000002">
    <property type="protein sequence ID" value="MFC6714021.1"/>
    <property type="molecule type" value="Genomic_DNA"/>
</dbReference>
<dbReference type="RefSeq" id="WP_377822208.1">
    <property type="nucleotide sequence ID" value="NZ_JBHSWJ010000002.1"/>
</dbReference>
<evidence type="ECO:0000313" key="1">
    <source>
        <dbReference type="EMBL" id="MFC6714021.1"/>
    </source>
</evidence>
<proteinExistence type="predicted"/>
<keyword evidence="2" id="KW-1185">Reference proteome</keyword>
<name>A0ABW2ATG5_9MICO</name>
<evidence type="ECO:0000313" key="2">
    <source>
        <dbReference type="Proteomes" id="UP001596356"/>
    </source>
</evidence>
<protein>
    <submittedName>
        <fullName evidence="1">Uncharacterized protein</fullName>
    </submittedName>
</protein>
<accession>A0ABW2ATG5</accession>
<reference evidence="2" key="1">
    <citation type="journal article" date="2019" name="Int. J. Syst. Evol. Microbiol.">
        <title>The Global Catalogue of Microorganisms (GCM) 10K type strain sequencing project: providing services to taxonomists for standard genome sequencing and annotation.</title>
        <authorList>
            <consortium name="The Broad Institute Genomics Platform"/>
            <consortium name="The Broad Institute Genome Sequencing Center for Infectious Disease"/>
            <person name="Wu L."/>
            <person name="Ma J."/>
        </authorList>
    </citation>
    <scope>NUCLEOTIDE SEQUENCE [LARGE SCALE GENOMIC DNA]</scope>
    <source>
        <strain evidence="2">NBRC 106593</strain>
    </source>
</reference>